<dbReference type="Gene3D" id="3.40.50.300">
    <property type="entry name" value="P-loop containing nucleotide triphosphate hydrolases"/>
    <property type="match status" value="1"/>
</dbReference>
<feature type="domain" description="ABC transporter" evidence="1">
    <location>
        <begin position="16"/>
        <end position="112"/>
    </location>
</feature>
<keyword evidence="3" id="KW-1185">Reference proteome</keyword>
<sequence>MWGTESLSRQLQQPHSSIAQVSLAEQQRLLELEQANDDSEFLDRIDFGRTVEQLVSEFSDNRDVVEQLIQELDLLHLRERGFRQLSTGETRRVMLARALASAPKVLVLDEPFVGLDTLHRKMLADYLKDYPYTFN</sequence>
<comment type="caution">
    <text evidence="2">The sequence shown here is derived from an EMBL/GenBank/DDBJ whole genome shotgun (WGS) entry which is preliminary data.</text>
</comment>
<accession>A0A090TB18</accession>
<keyword evidence="2" id="KW-0067">ATP-binding</keyword>
<dbReference type="GO" id="GO:0005524">
    <property type="term" value="F:ATP binding"/>
    <property type="evidence" value="ECO:0007669"/>
    <property type="project" value="UniProtKB-KW"/>
</dbReference>
<dbReference type="EMBL" id="BBMT01000010">
    <property type="protein sequence ID" value="GAL36458.1"/>
    <property type="molecule type" value="Genomic_DNA"/>
</dbReference>
<reference evidence="2 3" key="1">
    <citation type="submission" date="2014-09" db="EMBL/GenBank/DDBJ databases">
        <title>Vibrio maritimus JCM 19240. (C210) whole genome shotgun sequence.</title>
        <authorList>
            <person name="Sawabe T."/>
            <person name="Meirelles P."/>
            <person name="Nakanishi M."/>
            <person name="Sayaka M."/>
            <person name="Hattori M."/>
            <person name="Ohkuma M."/>
        </authorList>
    </citation>
    <scope>NUCLEOTIDE SEQUENCE [LARGE SCALE GENOMIC DNA]</scope>
    <source>
        <strain evidence="2 3">JCM 19240</strain>
    </source>
</reference>
<dbReference type="PANTHER" id="PTHR43850:SF2">
    <property type="entry name" value="ABC TRANSPORTER ATP-BINDING PROTEIN MA_4021-RELATED"/>
    <property type="match status" value="1"/>
</dbReference>
<dbReference type="GO" id="GO:0016887">
    <property type="term" value="F:ATP hydrolysis activity"/>
    <property type="evidence" value="ECO:0007669"/>
    <property type="project" value="InterPro"/>
</dbReference>
<dbReference type="InterPro" id="IPR003439">
    <property type="entry name" value="ABC_transporter-like_ATP-bd"/>
</dbReference>
<dbReference type="InterPro" id="IPR027417">
    <property type="entry name" value="P-loop_NTPase"/>
</dbReference>
<organism evidence="2 3">
    <name type="scientific">Vibrio maritimus</name>
    <dbReference type="NCBI Taxonomy" id="990268"/>
    <lineage>
        <taxon>Bacteria</taxon>
        <taxon>Pseudomonadati</taxon>
        <taxon>Pseudomonadota</taxon>
        <taxon>Gammaproteobacteria</taxon>
        <taxon>Vibrionales</taxon>
        <taxon>Vibrionaceae</taxon>
        <taxon>Vibrio</taxon>
    </lineage>
</organism>
<reference evidence="2 3" key="2">
    <citation type="submission" date="2014-09" db="EMBL/GenBank/DDBJ databases">
        <authorList>
            <consortium name="NBRP consortium"/>
            <person name="Sawabe T."/>
            <person name="Meirelles P."/>
            <person name="Nakanishi M."/>
            <person name="Sayaka M."/>
            <person name="Hattori M."/>
            <person name="Ohkuma M."/>
        </authorList>
    </citation>
    <scope>NUCLEOTIDE SEQUENCE [LARGE SCALE GENOMIC DNA]</scope>
    <source>
        <strain evidence="2 3">JCM 19240</strain>
    </source>
</reference>
<proteinExistence type="predicted"/>
<evidence type="ECO:0000259" key="1">
    <source>
        <dbReference type="Pfam" id="PF00005"/>
    </source>
</evidence>
<keyword evidence="2" id="KW-0547">Nucleotide-binding</keyword>
<protein>
    <submittedName>
        <fullName evidence="2">Putative molybdenum transport ATP-binding protein modF</fullName>
    </submittedName>
</protein>
<dbReference type="SUPFAM" id="SSF52540">
    <property type="entry name" value="P-loop containing nucleoside triphosphate hydrolases"/>
    <property type="match status" value="1"/>
</dbReference>
<evidence type="ECO:0000313" key="2">
    <source>
        <dbReference type="EMBL" id="GAL36458.1"/>
    </source>
</evidence>
<dbReference type="PANTHER" id="PTHR43850">
    <property type="entry name" value="ABC TRANSPORTER ATP-BINDING PROTEIN MA_4021-RELATED"/>
    <property type="match status" value="1"/>
</dbReference>
<name>A0A090TB18_9VIBR</name>
<dbReference type="AlphaFoldDB" id="A0A090TB18"/>
<dbReference type="Proteomes" id="UP000029224">
    <property type="component" value="Unassembled WGS sequence"/>
</dbReference>
<evidence type="ECO:0000313" key="3">
    <source>
        <dbReference type="Proteomes" id="UP000029224"/>
    </source>
</evidence>
<gene>
    <name evidence="2" type="ORF">JCM19240_1902</name>
</gene>
<dbReference type="Pfam" id="PF00005">
    <property type="entry name" value="ABC_tran"/>
    <property type="match status" value="1"/>
</dbReference>